<proteinExistence type="predicted"/>
<gene>
    <name evidence="1" type="ORF">NDU88_001011</name>
</gene>
<dbReference type="Proteomes" id="UP001066276">
    <property type="component" value="Chromosome 1_1"/>
</dbReference>
<organism evidence="1 2">
    <name type="scientific">Pleurodeles waltl</name>
    <name type="common">Iberian ribbed newt</name>
    <dbReference type="NCBI Taxonomy" id="8319"/>
    <lineage>
        <taxon>Eukaryota</taxon>
        <taxon>Metazoa</taxon>
        <taxon>Chordata</taxon>
        <taxon>Craniata</taxon>
        <taxon>Vertebrata</taxon>
        <taxon>Euteleostomi</taxon>
        <taxon>Amphibia</taxon>
        <taxon>Batrachia</taxon>
        <taxon>Caudata</taxon>
        <taxon>Salamandroidea</taxon>
        <taxon>Salamandridae</taxon>
        <taxon>Pleurodelinae</taxon>
        <taxon>Pleurodeles</taxon>
    </lineage>
</organism>
<name>A0AAV7WJ76_PLEWA</name>
<keyword evidence="2" id="KW-1185">Reference proteome</keyword>
<reference evidence="1" key="1">
    <citation type="journal article" date="2022" name="bioRxiv">
        <title>Sequencing and chromosome-scale assembly of the giantPleurodeles waltlgenome.</title>
        <authorList>
            <person name="Brown T."/>
            <person name="Elewa A."/>
            <person name="Iarovenko S."/>
            <person name="Subramanian E."/>
            <person name="Araus A.J."/>
            <person name="Petzold A."/>
            <person name="Susuki M."/>
            <person name="Suzuki K.-i.T."/>
            <person name="Hayashi T."/>
            <person name="Toyoda A."/>
            <person name="Oliveira C."/>
            <person name="Osipova E."/>
            <person name="Leigh N.D."/>
            <person name="Simon A."/>
            <person name="Yun M.H."/>
        </authorList>
    </citation>
    <scope>NUCLEOTIDE SEQUENCE</scope>
    <source>
        <strain evidence="1">20211129_DDA</strain>
        <tissue evidence="1">Liver</tissue>
    </source>
</reference>
<sequence>MSGARGNLKEKAPTKGAYRQRVQSLGLGNPVAAYTEGERSCYARALLVIYWPRISLCTRLLNSYDKLCQAALNNVSSI</sequence>
<comment type="caution">
    <text evidence="1">The sequence shown here is derived from an EMBL/GenBank/DDBJ whole genome shotgun (WGS) entry which is preliminary data.</text>
</comment>
<dbReference type="EMBL" id="JANPWB010000001">
    <property type="protein sequence ID" value="KAJ1213373.1"/>
    <property type="molecule type" value="Genomic_DNA"/>
</dbReference>
<dbReference type="AlphaFoldDB" id="A0AAV7WJ76"/>
<evidence type="ECO:0000313" key="1">
    <source>
        <dbReference type="EMBL" id="KAJ1213373.1"/>
    </source>
</evidence>
<accession>A0AAV7WJ76</accession>
<protein>
    <submittedName>
        <fullName evidence="1">Uncharacterized protein</fullName>
    </submittedName>
</protein>
<evidence type="ECO:0000313" key="2">
    <source>
        <dbReference type="Proteomes" id="UP001066276"/>
    </source>
</evidence>